<dbReference type="InterPro" id="IPR005642">
    <property type="entry name" value="LysO"/>
</dbReference>
<name>A0A0A2EBD4_9PORP</name>
<evidence type="ECO:0000313" key="3">
    <source>
        <dbReference type="Proteomes" id="UP000030103"/>
    </source>
</evidence>
<protein>
    <recommendedName>
        <fullName evidence="4">DUF340 domain-containing protein</fullName>
    </recommendedName>
</protein>
<keyword evidence="1" id="KW-0812">Transmembrane</keyword>
<dbReference type="Proteomes" id="UP000030103">
    <property type="component" value="Unassembled WGS sequence"/>
</dbReference>
<dbReference type="Pfam" id="PF03956">
    <property type="entry name" value="Lys_export"/>
    <property type="match status" value="1"/>
</dbReference>
<feature type="transmembrane region" description="Helical" evidence="1">
    <location>
        <begin position="60"/>
        <end position="84"/>
    </location>
</feature>
<keyword evidence="3" id="KW-1185">Reference proteome</keyword>
<reference evidence="2 3" key="1">
    <citation type="submission" date="2014-09" db="EMBL/GenBank/DDBJ databases">
        <title>Draft Genome Sequence of Porphyromonas macacae COT-192_OH2859.</title>
        <authorList>
            <person name="Wallis C."/>
            <person name="Deusch O."/>
            <person name="O'Flynn C."/>
            <person name="Davis I."/>
            <person name="Horsfall A."/>
            <person name="Kirkwood N."/>
            <person name="Harris S."/>
            <person name="Eisen J.A."/>
            <person name="Coil D.A."/>
            <person name="Darling A.E."/>
            <person name="Jospin G."/>
            <person name="Alexiev A."/>
        </authorList>
    </citation>
    <scope>NUCLEOTIDE SEQUENCE [LARGE SCALE GENOMIC DNA]</scope>
    <source>
        <strain evidence="3">COT-192 OH2859</strain>
    </source>
</reference>
<dbReference type="EMBL" id="JRFA01000009">
    <property type="protein sequence ID" value="KGN74932.1"/>
    <property type="molecule type" value="Genomic_DNA"/>
</dbReference>
<keyword evidence="1" id="KW-0472">Membrane</keyword>
<keyword evidence="1" id="KW-1133">Transmembrane helix</keyword>
<comment type="caution">
    <text evidence="2">The sequence shown here is derived from an EMBL/GenBank/DDBJ whole genome shotgun (WGS) entry which is preliminary data.</text>
</comment>
<dbReference type="STRING" id="28115.HQ47_03195"/>
<dbReference type="GO" id="GO:0015661">
    <property type="term" value="F:L-lysine efflux transmembrane transporter activity"/>
    <property type="evidence" value="ECO:0007669"/>
    <property type="project" value="InterPro"/>
</dbReference>
<evidence type="ECO:0008006" key="4">
    <source>
        <dbReference type="Google" id="ProtNLM"/>
    </source>
</evidence>
<dbReference type="OrthoDB" id="711065at2"/>
<organism evidence="2 3">
    <name type="scientific">Porphyromonas macacae</name>
    <dbReference type="NCBI Taxonomy" id="28115"/>
    <lineage>
        <taxon>Bacteria</taxon>
        <taxon>Pseudomonadati</taxon>
        <taxon>Bacteroidota</taxon>
        <taxon>Bacteroidia</taxon>
        <taxon>Bacteroidales</taxon>
        <taxon>Porphyromonadaceae</taxon>
        <taxon>Porphyromonas</taxon>
    </lineage>
</organism>
<accession>A0A0A2EBD4</accession>
<proteinExistence type="predicted"/>
<evidence type="ECO:0000256" key="1">
    <source>
        <dbReference type="SAM" id="Phobius"/>
    </source>
</evidence>
<feature type="transmembrane region" description="Helical" evidence="1">
    <location>
        <begin position="28"/>
        <end position="48"/>
    </location>
</feature>
<sequence>MLFVFILITTIVLGIVIGYLTRRKNFRFLGSLIMGLICVLLFIIGVEIGADKDILRNIHLLGFNAVVISVFCSLGSMLFAWFLWRLIKSHDKRKEQKK</sequence>
<gene>
    <name evidence="2" type="ORF">HQ47_03195</name>
</gene>
<dbReference type="RefSeq" id="WP_036873232.1">
    <property type="nucleotide sequence ID" value="NZ_JASBZX010000002.1"/>
</dbReference>
<evidence type="ECO:0000313" key="2">
    <source>
        <dbReference type="EMBL" id="KGN74932.1"/>
    </source>
</evidence>
<dbReference type="AlphaFoldDB" id="A0A0A2EBD4"/>